<evidence type="ECO:0000313" key="9">
    <source>
        <dbReference type="Proteomes" id="UP000289166"/>
    </source>
</evidence>
<dbReference type="PROSITE" id="PS51379">
    <property type="entry name" value="4FE4S_FER_2"/>
    <property type="match status" value="2"/>
</dbReference>
<name>A0A4Q0I6Q6_9FIRM</name>
<keyword evidence="1" id="KW-0004">4Fe-4S</keyword>
<feature type="domain" description="4Fe-4S" evidence="7">
    <location>
        <begin position="364"/>
        <end position="423"/>
    </location>
</feature>
<dbReference type="Proteomes" id="UP000289166">
    <property type="component" value="Unassembled WGS sequence"/>
</dbReference>
<dbReference type="SUPFAM" id="SSF53920">
    <property type="entry name" value="Fe-only hydrogenase"/>
    <property type="match status" value="1"/>
</dbReference>
<dbReference type="InterPro" id="IPR004108">
    <property type="entry name" value="Fe_hydrogenase_lsu_C"/>
</dbReference>
<evidence type="ECO:0000256" key="4">
    <source>
        <dbReference type="ARBA" id="ARBA00023014"/>
    </source>
</evidence>
<keyword evidence="4" id="KW-0411">Iron-sulfur</keyword>
<dbReference type="PROSITE" id="PS00198">
    <property type="entry name" value="4FE4S_FER_1"/>
    <property type="match status" value="1"/>
</dbReference>
<dbReference type="InterPro" id="IPR017896">
    <property type="entry name" value="4Fe4S_Fe-S-bd"/>
</dbReference>
<evidence type="ECO:0000259" key="7">
    <source>
        <dbReference type="PROSITE" id="PS51656"/>
    </source>
</evidence>
<gene>
    <name evidence="8" type="ORF">EFD62_06520</name>
</gene>
<dbReference type="PANTHER" id="PTHR11615">
    <property type="entry name" value="NITRATE, FORMATE, IRON DEHYDROGENASE"/>
    <property type="match status" value="1"/>
</dbReference>
<dbReference type="InterPro" id="IPR009016">
    <property type="entry name" value="Fe_hydrogenase"/>
</dbReference>
<dbReference type="OrthoDB" id="9798098at2"/>
<dbReference type="InterPro" id="IPR017900">
    <property type="entry name" value="4Fe4S_Fe_S_CS"/>
</dbReference>
<evidence type="ECO:0000259" key="6">
    <source>
        <dbReference type="PROSITE" id="PS51379"/>
    </source>
</evidence>
<dbReference type="Pfam" id="PF13237">
    <property type="entry name" value="Fer4_10"/>
    <property type="match status" value="1"/>
</dbReference>
<dbReference type="Gene3D" id="3.40.950.10">
    <property type="entry name" value="Fe-only Hydrogenase (Larger Subunit), Chain L, domain 3"/>
    <property type="match status" value="1"/>
</dbReference>
<dbReference type="EMBL" id="RLII01000005">
    <property type="protein sequence ID" value="RXE59597.1"/>
    <property type="molecule type" value="Genomic_DNA"/>
</dbReference>
<dbReference type="PROSITE" id="PS51656">
    <property type="entry name" value="4FE4S"/>
    <property type="match status" value="1"/>
</dbReference>
<feature type="domain" description="4Fe-4S ferredoxin-type" evidence="6">
    <location>
        <begin position="36"/>
        <end position="64"/>
    </location>
</feature>
<keyword evidence="2" id="KW-0479">Metal-binding</keyword>
<dbReference type="Pfam" id="PF04060">
    <property type="entry name" value="FeS"/>
    <property type="match status" value="1"/>
</dbReference>
<dbReference type="Gene3D" id="1.10.15.40">
    <property type="entry name" value="Electron transport complex subunit B, putative Fe-S cluster"/>
    <property type="match status" value="1"/>
</dbReference>
<dbReference type="InterPro" id="IPR050340">
    <property type="entry name" value="Cytosolic_Fe-S_CAF"/>
</dbReference>
<evidence type="ECO:0000313" key="8">
    <source>
        <dbReference type="EMBL" id="RXE59597.1"/>
    </source>
</evidence>
<dbReference type="GO" id="GO:0051539">
    <property type="term" value="F:4 iron, 4 sulfur cluster binding"/>
    <property type="evidence" value="ECO:0007669"/>
    <property type="project" value="UniProtKB-KW"/>
</dbReference>
<comment type="caution">
    <text evidence="8">The sequence shown here is derived from an EMBL/GenBank/DDBJ whole genome shotgun (WGS) entry which is preliminary data.</text>
</comment>
<dbReference type="AlphaFoldDB" id="A0A4Q0I6Q6"/>
<sequence>MSPYFHSVTLDEVKCKGCTNCIKRCPTEAIRVRKSKARIINERCIDCGECIRVCPYHAKKAITDSIDMINDYKYRVAIPAPSLYGQLKSAQSRDHILTALKMCGFDHVFEVARAAEIITNETIKMLEDRKFPGPLISSACPAVVRLIQVRFPNLIDNILKLKSPMEVAAKIAKDEVSRDKKIRREDIGVFFITPCAAKVTSIKAPFDKEKSFVDGAISIVDIYLRILSALGKIEKAEKLGSASYVGVRWANSGGESTALGTDKFLAVDGIHNVIAILEEIENEKLEDIDFVEALACQGGCLGGPLTVENMYVAKTVIKKFIDEAKEKKFETTSNENYHYDLVWTGKVEYMPIMKLDKDFDKAMKKLETLHDINSGLPGLDCGACGAPSCRALAEDIVRGNANETDCIFKLREKVRNLAVQMMELEEKMPPVLDRDEASEIKSKKRGDIDEG</sequence>
<dbReference type="SUPFAM" id="SSF54862">
    <property type="entry name" value="4Fe-4S ferredoxins"/>
    <property type="match status" value="1"/>
</dbReference>
<keyword evidence="3" id="KW-0408">Iron</keyword>
<evidence type="ECO:0000256" key="1">
    <source>
        <dbReference type="ARBA" id="ARBA00022485"/>
    </source>
</evidence>
<feature type="domain" description="4Fe-4S ferredoxin-type" evidence="6">
    <location>
        <begin position="6"/>
        <end position="35"/>
    </location>
</feature>
<feature type="region of interest" description="Disordered" evidence="5">
    <location>
        <begin position="429"/>
        <end position="451"/>
    </location>
</feature>
<reference evidence="9" key="1">
    <citation type="submission" date="2018-11" db="EMBL/GenBank/DDBJ databases">
        <title>Genome sequencing of a novel mesophilic and cellulolytic organism within the genus Hungateiclostridium.</title>
        <authorList>
            <person name="Rettenmaier R."/>
            <person name="Liebl W."/>
            <person name="Zverlov V."/>
        </authorList>
    </citation>
    <scope>NUCLEOTIDE SEQUENCE [LARGE SCALE GENOMIC DNA]</scope>
    <source>
        <strain evidence="9">N2K1</strain>
    </source>
</reference>
<dbReference type="GO" id="GO:0046872">
    <property type="term" value="F:metal ion binding"/>
    <property type="evidence" value="ECO:0007669"/>
    <property type="project" value="UniProtKB-KW"/>
</dbReference>
<keyword evidence="9" id="KW-1185">Reference proteome</keyword>
<proteinExistence type="predicted"/>
<dbReference type="InterPro" id="IPR007202">
    <property type="entry name" value="4Fe-4S_dom"/>
</dbReference>
<dbReference type="Gene3D" id="3.30.70.20">
    <property type="match status" value="1"/>
</dbReference>
<accession>A0A4Q0I6Q6</accession>
<evidence type="ECO:0000256" key="3">
    <source>
        <dbReference type="ARBA" id="ARBA00023004"/>
    </source>
</evidence>
<evidence type="ECO:0000256" key="2">
    <source>
        <dbReference type="ARBA" id="ARBA00022723"/>
    </source>
</evidence>
<protein>
    <submittedName>
        <fullName evidence="8">4Fe-4S dicluster domain-containing protein</fullName>
    </submittedName>
</protein>
<dbReference type="Pfam" id="PF02906">
    <property type="entry name" value="Fe_hyd_lg_C"/>
    <property type="match status" value="2"/>
</dbReference>
<evidence type="ECO:0000256" key="5">
    <source>
        <dbReference type="SAM" id="MobiDB-lite"/>
    </source>
</evidence>
<dbReference type="RefSeq" id="WP_069194135.1">
    <property type="nucleotide sequence ID" value="NZ_RLII01000005.1"/>
</dbReference>
<organism evidence="8 9">
    <name type="scientific">Acetivibrio mesophilus</name>
    <dbReference type="NCBI Taxonomy" id="2487273"/>
    <lineage>
        <taxon>Bacteria</taxon>
        <taxon>Bacillati</taxon>
        <taxon>Bacillota</taxon>
        <taxon>Clostridia</taxon>
        <taxon>Eubacteriales</taxon>
        <taxon>Oscillospiraceae</taxon>
        <taxon>Acetivibrio</taxon>
    </lineage>
</organism>